<dbReference type="AlphaFoldDB" id="A0A7X3FWN9"/>
<comment type="caution">
    <text evidence="3">The sequence shown here is derived from an EMBL/GenBank/DDBJ whole genome shotgun (WGS) entry which is preliminary data.</text>
</comment>
<feature type="region of interest" description="Disordered" evidence="1">
    <location>
        <begin position="63"/>
        <end position="144"/>
    </location>
</feature>
<protein>
    <recommendedName>
        <fullName evidence="5">Lipoprotein</fullName>
    </recommendedName>
</protein>
<feature type="compositionally biased region" description="Gly residues" evidence="1">
    <location>
        <begin position="63"/>
        <end position="75"/>
    </location>
</feature>
<proteinExistence type="predicted"/>
<feature type="signal peptide" evidence="2">
    <location>
        <begin position="1"/>
        <end position="23"/>
    </location>
</feature>
<gene>
    <name evidence="3" type="ORF">GPY61_05360</name>
</gene>
<accession>A0A7X3FWN9</accession>
<dbReference type="EMBL" id="WSES01000002">
    <property type="protein sequence ID" value="MVW59351.1"/>
    <property type="molecule type" value="Genomic_DNA"/>
</dbReference>
<reference evidence="3 4" key="1">
    <citation type="submission" date="2019-12" db="EMBL/GenBank/DDBJ databases">
        <authorList>
            <person name="Li C."/>
            <person name="Zhao J."/>
        </authorList>
    </citation>
    <scope>NUCLEOTIDE SEQUENCE [LARGE SCALE GENOMIC DNA]</scope>
    <source>
        <strain evidence="3 4">NEAU-DD11</strain>
    </source>
</reference>
<keyword evidence="2" id="KW-0732">Signal</keyword>
<organism evidence="3 4">
    <name type="scientific">Massilia cellulosiltytica</name>
    <dbReference type="NCBI Taxonomy" id="2683234"/>
    <lineage>
        <taxon>Bacteria</taxon>
        <taxon>Pseudomonadati</taxon>
        <taxon>Pseudomonadota</taxon>
        <taxon>Betaproteobacteria</taxon>
        <taxon>Burkholderiales</taxon>
        <taxon>Oxalobacteraceae</taxon>
        <taxon>Telluria group</taxon>
        <taxon>Massilia</taxon>
    </lineage>
</organism>
<evidence type="ECO:0000313" key="4">
    <source>
        <dbReference type="Proteomes" id="UP000443353"/>
    </source>
</evidence>
<evidence type="ECO:0000256" key="2">
    <source>
        <dbReference type="SAM" id="SignalP"/>
    </source>
</evidence>
<dbReference type="RefSeq" id="WP_056135644.1">
    <property type="nucleotide sequence ID" value="NZ_WSES01000002.1"/>
</dbReference>
<evidence type="ECO:0000313" key="3">
    <source>
        <dbReference type="EMBL" id="MVW59351.1"/>
    </source>
</evidence>
<sequence>MKATITIMAAPLLLVLLAGCKQHGDEAQRKTKFPGMVTADGGTSGQVMAAHGGPKTNAVYAGGTPGIAGGSGGNTAGAATGGSVRETGQGPSQGVTPPSGPGTLDTTQTPPGDHGKPAAPTPAEVGPQPGAVNRDPSHSAAPGR</sequence>
<feature type="chain" id="PRO_5031483996" description="Lipoprotein" evidence="2">
    <location>
        <begin position="24"/>
        <end position="144"/>
    </location>
</feature>
<dbReference type="PROSITE" id="PS51257">
    <property type="entry name" value="PROKAR_LIPOPROTEIN"/>
    <property type="match status" value="1"/>
</dbReference>
<keyword evidence="4" id="KW-1185">Reference proteome</keyword>
<evidence type="ECO:0000256" key="1">
    <source>
        <dbReference type="SAM" id="MobiDB-lite"/>
    </source>
</evidence>
<evidence type="ECO:0008006" key="5">
    <source>
        <dbReference type="Google" id="ProtNLM"/>
    </source>
</evidence>
<dbReference type="Proteomes" id="UP000443353">
    <property type="component" value="Unassembled WGS sequence"/>
</dbReference>
<name>A0A7X3FWN9_9BURK</name>